<name>A0A6N9V6V8_STRMI</name>
<protein>
    <submittedName>
        <fullName evidence="1">Alpha/beta hydrolase</fullName>
    </submittedName>
</protein>
<comment type="caution">
    <text evidence="1">The sequence shown here is derived from an EMBL/GenBank/DDBJ whole genome shotgun (WGS) entry which is preliminary data.</text>
</comment>
<organism evidence="1 2">
    <name type="scientific">Streptomyces microflavus</name>
    <name type="common">Streptomyces lipmanii</name>
    <dbReference type="NCBI Taxonomy" id="1919"/>
    <lineage>
        <taxon>Bacteria</taxon>
        <taxon>Bacillati</taxon>
        <taxon>Actinomycetota</taxon>
        <taxon>Actinomycetes</taxon>
        <taxon>Kitasatosporales</taxon>
        <taxon>Streptomycetaceae</taxon>
        <taxon>Streptomyces</taxon>
    </lineage>
</organism>
<proteinExistence type="predicted"/>
<dbReference type="InterPro" id="IPR029058">
    <property type="entry name" value="AB_hydrolase_fold"/>
</dbReference>
<dbReference type="AlphaFoldDB" id="A0A6N9V6V8"/>
<dbReference type="EMBL" id="JAAGME010000281">
    <property type="protein sequence ID" value="NEB66799.1"/>
    <property type="molecule type" value="Genomic_DNA"/>
</dbReference>
<evidence type="ECO:0000313" key="1">
    <source>
        <dbReference type="EMBL" id="NEB66799.1"/>
    </source>
</evidence>
<keyword evidence="1" id="KW-0378">Hydrolase</keyword>
<sequence length="197" mass="21162">MSDPSPFAMPTRFDGDPGRVALVVPGVGYSPARPLLHFAREVLRQHGWTVQELWWQIPDDFAQLPVDERTAWVEWQVGRAVSAEAGACRLVVGKSLGSLASGIAADRGIAAAWLTPLLTFDHVVRALRRAQPSTLLVGGTADKLWDAEVAASLHHDVLEVPSADHGLELPGDAVGSAEVLRQVVSRLDHFVGSLGRA</sequence>
<accession>A0A6N9V6V8</accession>
<dbReference type="RefSeq" id="WP_055561255.1">
    <property type="nucleotide sequence ID" value="NZ_CP108575.1"/>
</dbReference>
<dbReference type="GO" id="GO:0016787">
    <property type="term" value="F:hydrolase activity"/>
    <property type="evidence" value="ECO:0007669"/>
    <property type="project" value="UniProtKB-KW"/>
</dbReference>
<reference evidence="1 2" key="1">
    <citation type="submission" date="2020-01" db="EMBL/GenBank/DDBJ databases">
        <title>Insect and environment-associated Actinomycetes.</title>
        <authorList>
            <person name="Currrie C."/>
            <person name="Chevrette M."/>
            <person name="Carlson C."/>
            <person name="Stubbendieck R."/>
            <person name="Wendt-Pienkowski E."/>
        </authorList>
    </citation>
    <scope>NUCLEOTIDE SEQUENCE [LARGE SCALE GENOMIC DNA]</scope>
    <source>
        <strain evidence="1 2">SID14438</strain>
    </source>
</reference>
<gene>
    <name evidence="1" type="ORF">G3I39_06960</name>
</gene>
<evidence type="ECO:0000313" key="2">
    <source>
        <dbReference type="Proteomes" id="UP000471648"/>
    </source>
</evidence>
<dbReference type="SUPFAM" id="SSF53474">
    <property type="entry name" value="alpha/beta-Hydrolases"/>
    <property type="match status" value="1"/>
</dbReference>
<dbReference type="Proteomes" id="UP000471648">
    <property type="component" value="Unassembled WGS sequence"/>
</dbReference>